<evidence type="ECO:0000256" key="6">
    <source>
        <dbReference type="ARBA" id="ARBA00022723"/>
    </source>
</evidence>
<protein>
    <recommendedName>
        <fullName evidence="3">tRNA threonylcarbamoyladenosine biosynthesis protein TsaE</fullName>
    </recommendedName>
    <alternativeName>
        <fullName evidence="10">t(6)A37 threonylcarbamoyladenosine biosynthesis protein TsaE</fullName>
    </alternativeName>
</protein>
<dbReference type="InterPro" id="IPR027417">
    <property type="entry name" value="P-loop_NTPase"/>
</dbReference>
<evidence type="ECO:0000313" key="13">
    <source>
        <dbReference type="Proteomes" id="UP000633219"/>
    </source>
</evidence>
<dbReference type="Gene3D" id="3.40.50.300">
    <property type="entry name" value="P-loop containing nucleotide triphosphate hydrolases"/>
    <property type="match status" value="1"/>
</dbReference>
<dbReference type="GO" id="GO:0005524">
    <property type="term" value="F:ATP binding"/>
    <property type="evidence" value="ECO:0007669"/>
    <property type="project" value="UniProtKB-KW"/>
</dbReference>
<keyword evidence="9" id="KW-0460">Magnesium</keyword>
<keyword evidence="8" id="KW-0067">ATP-binding</keyword>
<dbReference type="SUPFAM" id="SSF52540">
    <property type="entry name" value="P-loop containing nucleoside triphosphate hydrolases"/>
    <property type="match status" value="1"/>
</dbReference>
<dbReference type="InterPro" id="IPR011009">
    <property type="entry name" value="Kinase-like_dom_sf"/>
</dbReference>
<evidence type="ECO:0000256" key="1">
    <source>
        <dbReference type="ARBA" id="ARBA00004496"/>
    </source>
</evidence>
<dbReference type="Gene3D" id="3.90.1200.10">
    <property type="match status" value="1"/>
</dbReference>
<organism evidence="12 13">
    <name type="scientific">Rhizobium setariae</name>
    <dbReference type="NCBI Taxonomy" id="2801340"/>
    <lineage>
        <taxon>Bacteria</taxon>
        <taxon>Pseudomonadati</taxon>
        <taxon>Pseudomonadota</taxon>
        <taxon>Alphaproteobacteria</taxon>
        <taxon>Hyphomicrobiales</taxon>
        <taxon>Rhizobiaceae</taxon>
        <taxon>Rhizobium/Agrobacterium group</taxon>
        <taxon>Rhizobium</taxon>
    </lineage>
</organism>
<proteinExistence type="inferred from homology"/>
<evidence type="ECO:0000256" key="9">
    <source>
        <dbReference type="ARBA" id="ARBA00022842"/>
    </source>
</evidence>
<evidence type="ECO:0000256" key="10">
    <source>
        <dbReference type="ARBA" id="ARBA00032441"/>
    </source>
</evidence>
<dbReference type="GO" id="GO:0005737">
    <property type="term" value="C:cytoplasm"/>
    <property type="evidence" value="ECO:0007669"/>
    <property type="project" value="UniProtKB-SubCell"/>
</dbReference>
<sequence length="505" mass="57287">MKHFSFFLPDDDATRALGEDLALTVRPGDCLALSGDLGAGKSALSRAMIRAIANDDVLEVPSPTFTLVQSYELRIPVSHFDLYRLGDESELAELGLEEVLQHGVALIEWPDRAGCLLPKDAIRIAIAHEGSGRRVEIESSIPRFSDRLTRVRSMRDFLDSRGYAGAQRRFLIGDSSFRAYERIRTADGKPFVLMDSPARSNGPPIRDGKPYSQLVHLAENVQPFIAVGKYLRDMQLSAPAIYETDIDQGILLIEDLGSEGVLDANGKPIAERYEESIRCLADFHRHDAPARLPITADTFHTIPHFDRDTLKFEAEVLLDWHLPWRRNGEQASEAEKRDYLEIWDHLIDELQSAEKNLVLRDYHSPNIMWMAERQGFNRVGIIDFQDAIIGPSAYDVVSITRDARVTVERPLMERLVDIYVAAREAAGEFDREGFFKSYAIMTAQRSCRLNGLWVRLWQRDHMQSYMKHMPRTLWHLGMAFEHSATAPLREWCKKAGIAVAESPEV</sequence>
<name>A0A937CMD0_9HYPH</name>
<feature type="domain" description="Aminoglycoside phosphotransferase" evidence="11">
    <location>
        <begin position="171"/>
        <end position="423"/>
    </location>
</feature>
<dbReference type="InterPro" id="IPR002575">
    <property type="entry name" value="Aminoglycoside_PTrfase"/>
</dbReference>
<dbReference type="SUPFAM" id="SSF56112">
    <property type="entry name" value="Protein kinase-like (PK-like)"/>
    <property type="match status" value="1"/>
</dbReference>
<accession>A0A937CMD0</accession>
<dbReference type="InterPro" id="IPR012180">
    <property type="entry name" value="Bifunc_ATPase/PTrfase"/>
</dbReference>
<dbReference type="PIRSF" id="PIRSF036599">
    <property type="entry name" value="AtpPhos"/>
    <property type="match status" value="1"/>
</dbReference>
<comment type="similarity">
    <text evidence="2">Belongs to the TsaE family.</text>
</comment>
<keyword evidence="7" id="KW-0547">Nucleotide-binding</keyword>
<dbReference type="Pfam" id="PF02367">
    <property type="entry name" value="TsaE"/>
    <property type="match status" value="1"/>
</dbReference>
<comment type="caution">
    <text evidence="12">The sequence shown here is derived from an EMBL/GenBank/DDBJ whole genome shotgun (WGS) entry which is preliminary data.</text>
</comment>
<dbReference type="Pfam" id="PF01636">
    <property type="entry name" value="APH"/>
    <property type="match status" value="1"/>
</dbReference>
<evidence type="ECO:0000256" key="5">
    <source>
        <dbReference type="ARBA" id="ARBA00022694"/>
    </source>
</evidence>
<reference evidence="12" key="1">
    <citation type="submission" date="2021-01" db="EMBL/GenBank/DDBJ databases">
        <title>Rhizobium sp. strain KVB221 16S ribosomal RNA gene Genome sequencing and assembly.</title>
        <authorList>
            <person name="Kang M."/>
        </authorList>
    </citation>
    <scope>NUCLEOTIDE SEQUENCE</scope>
    <source>
        <strain evidence="12">KVB221</strain>
    </source>
</reference>
<gene>
    <name evidence="12" type="primary">tsaE</name>
    <name evidence="12" type="ORF">JJB09_19325</name>
</gene>
<evidence type="ECO:0000313" key="12">
    <source>
        <dbReference type="EMBL" id="MBL0374180.1"/>
    </source>
</evidence>
<dbReference type="Gene3D" id="3.30.200.20">
    <property type="entry name" value="Phosphorylase Kinase, domain 1"/>
    <property type="match status" value="1"/>
</dbReference>
<dbReference type="PANTHER" id="PTHR33540:SF2">
    <property type="entry name" value="TRNA THREONYLCARBAMOYLADENOSINE BIOSYNTHESIS PROTEIN TSAE"/>
    <property type="match status" value="1"/>
</dbReference>
<dbReference type="NCBIfam" id="TIGR00150">
    <property type="entry name" value="T6A_YjeE"/>
    <property type="match status" value="1"/>
</dbReference>
<evidence type="ECO:0000256" key="4">
    <source>
        <dbReference type="ARBA" id="ARBA00022490"/>
    </source>
</evidence>
<evidence type="ECO:0000256" key="8">
    <source>
        <dbReference type="ARBA" id="ARBA00022840"/>
    </source>
</evidence>
<dbReference type="GO" id="GO:0046872">
    <property type="term" value="F:metal ion binding"/>
    <property type="evidence" value="ECO:0007669"/>
    <property type="project" value="UniProtKB-KW"/>
</dbReference>
<dbReference type="PANTHER" id="PTHR33540">
    <property type="entry name" value="TRNA THREONYLCARBAMOYLADENOSINE BIOSYNTHESIS PROTEIN TSAE"/>
    <property type="match status" value="1"/>
</dbReference>
<evidence type="ECO:0000256" key="3">
    <source>
        <dbReference type="ARBA" id="ARBA00019010"/>
    </source>
</evidence>
<dbReference type="RefSeq" id="WP_201662020.1">
    <property type="nucleotide sequence ID" value="NZ_JAEQNC010000011.1"/>
</dbReference>
<keyword evidence="5" id="KW-0819">tRNA processing</keyword>
<keyword evidence="4" id="KW-0963">Cytoplasm</keyword>
<dbReference type="EMBL" id="JAEQNC010000011">
    <property type="protein sequence ID" value="MBL0374180.1"/>
    <property type="molecule type" value="Genomic_DNA"/>
</dbReference>
<evidence type="ECO:0000256" key="7">
    <source>
        <dbReference type="ARBA" id="ARBA00022741"/>
    </source>
</evidence>
<dbReference type="GO" id="GO:0002949">
    <property type="term" value="P:tRNA threonylcarbamoyladenosine modification"/>
    <property type="evidence" value="ECO:0007669"/>
    <property type="project" value="InterPro"/>
</dbReference>
<dbReference type="Proteomes" id="UP000633219">
    <property type="component" value="Unassembled WGS sequence"/>
</dbReference>
<dbReference type="InterPro" id="IPR003442">
    <property type="entry name" value="T6A_TsaE"/>
</dbReference>
<evidence type="ECO:0000256" key="2">
    <source>
        <dbReference type="ARBA" id="ARBA00007599"/>
    </source>
</evidence>
<keyword evidence="6" id="KW-0479">Metal-binding</keyword>
<keyword evidence="13" id="KW-1185">Reference proteome</keyword>
<comment type="subcellular location">
    <subcellularLocation>
        <location evidence="1">Cytoplasm</location>
    </subcellularLocation>
</comment>
<dbReference type="AlphaFoldDB" id="A0A937CMD0"/>
<evidence type="ECO:0000259" key="11">
    <source>
        <dbReference type="Pfam" id="PF01636"/>
    </source>
</evidence>